<accession>S3CQG1</accession>
<gene>
    <name evidence="1" type="ORF">GLAREA_09818</name>
</gene>
<evidence type="ECO:0000313" key="2">
    <source>
        <dbReference type="Proteomes" id="UP000016922"/>
    </source>
</evidence>
<sequence>MHENFQKPILSQANAPRVIRPPSTIAVSRMRTTTFDEADSKQYIRNILAAYSPSKLEAGARPSTPLLKAIFDAEFHYQIHMDTRLRPVIEATRVAKLFYETVTKKLPEIEQAEIDWLLGGFLLRQMVLKEGTDHYKGRITRQLFITRLRAEFRERCRKAGY</sequence>
<dbReference type="GeneID" id="19468865"/>
<proteinExistence type="predicted"/>
<reference evidence="1 2" key="1">
    <citation type="journal article" date="2013" name="BMC Genomics">
        <title>Genomics-driven discovery of the pneumocandin biosynthetic gene cluster in the fungus Glarea lozoyensis.</title>
        <authorList>
            <person name="Chen L."/>
            <person name="Yue Q."/>
            <person name="Zhang X."/>
            <person name="Xiang M."/>
            <person name="Wang C."/>
            <person name="Li S."/>
            <person name="Che Y."/>
            <person name="Ortiz-Lopez F.J."/>
            <person name="Bills G.F."/>
            <person name="Liu X."/>
            <person name="An Z."/>
        </authorList>
    </citation>
    <scope>NUCLEOTIDE SEQUENCE [LARGE SCALE GENOMIC DNA]</scope>
    <source>
        <strain evidence="2">ATCC 20868 / MF5171</strain>
    </source>
</reference>
<organism evidence="1 2">
    <name type="scientific">Glarea lozoyensis (strain ATCC 20868 / MF5171)</name>
    <dbReference type="NCBI Taxonomy" id="1116229"/>
    <lineage>
        <taxon>Eukaryota</taxon>
        <taxon>Fungi</taxon>
        <taxon>Dikarya</taxon>
        <taxon>Ascomycota</taxon>
        <taxon>Pezizomycotina</taxon>
        <taxon>Leotiomycetes</taxon>
        <taxon>Helotiales</taxon>
        <taxon>Helotiaceae</taxon>
        <taxon>Glarea</taxon>
    </lineage>
</organism>
<dbReference type="HOGENOM" id="CLU_1643859_0_0_1"/>
<keyword evidence="2" id="KW-1185">Reference proteome</keyword>
<dbReference type="RefSeq" id="XP_008084605.1">
    <property type="nucleotide sequence ID" value="XM_008086414.1"/>
</dbReference>
<dbReference type="KEGG" id="glz:GLAREA_09818"/>
<dbReference type="Proteomes" id="UP000016922">
    <property type="component" value="Unassembled WGS sequence"/>
</dbReference>
<name>S3CQG1_GLAL2</name>
<evidence type="ECO:0000313" key="1">
    <source>
        <dbReference type="EMBL" id="EPE28697.1"/>
    </source>
</evidence>
<dbReference type="EMBL" id="KE145368">
    <property type="protein sequence ID" value="EPE28697.1"/>
    <property type="molecule type" value="Genomic_DNA"/>
</dbReference>
<dbReference type="AlphaFoldDB" id="S3CQG1"/>
<protein>
    <submittedName>
        <fullName evidence="1">Uncharacterized protein</fullName>
    </submittedName>
</protein>